<organism evidence="3 4">
    <name type="scientific">Glomus cerebriforme</name>
    <dbReference type="NCBI Taxonomy" id="658196"/>
    <lineage>
        <taxon>Eukaryota</taxon>
        <taxon>Fungi</taxon>
        <taxon>Fungi incertae sedis</taxon>
        <taxon>Mucoromycota</taxon>
        <taxon>Glomeromycotina</taxon>
        <taxon>Glomeromycetes</taxon>
        <taxon>Glomerales</taxon>
        <taxon>Glomeraceae</taxon>
        <taxon>Glomus</taxon>
    </lineage>
</organism>
<reference evidence="3 4" key="1">
    <citation type="submission" date="2018-06" db="EMBL/GenBank/DDBJ databases">
        <title>Comparative genomics reveals the genomic features of Rhizophagus irregularis, R. cerebriforme, R. diaphanum and Gigaspora rosea, and their symbiotic lifestyle signature.</title>
        <authorList>
            <person name="Morin E."/>
            <person name="San Clemente H."/>
            <person name="Chen E.C.H."/>
            <person name="De La Providencia I."/>
            <person name="Hainaut M."/>
            <person name="Kuo A."/>
            <person name="Kohler A."/>
            <person name="Murat C."/>
            <person name="Tang N."/>
            <person name="Roy S."/>
            <person name="Loubradou J."/>
            <person name="Henrissat B."/>
            <person name="Grigoriev I.V."/>
            <person name="Corradi N."/>
            <person name="Roux C."/>
            <person name="Martin F.M."/>
        </authorList>
    </citation>
    <scope>NUCLEOTIDE SEQUENCE [LARGE SCALE GENOMIC DNA]</scope>
    <source>
        <strain evidence="3 4">DAOM 227022</strain>
    </source>
</reference>
<evidence type="ECO:0000256" key="1">
    <source>
        <dbReference type="SAM" id="Coils"/>
    </source>
</evidence>
<evidence type="ECO:0000256" key="2">
    <source>
        <dbReference type="SAM" id="MobiDB-lite"/>
    </source>
</evidence>
<gene>
    <name evidence="3" type="ORF">C1645_740500</name>
</gene>
<comment type="caution">
    <text evidence="3">The sequence shown here is derived from an EMBL/GenBank/DDBJ whole genome shotgun (WGS) entry which is preliminary data.</text>
</comment>
<proteinExistence type="predicted"/>
<dbReference type="AlphaFoldDB" id="A0A397SSH9"/>
<dbReference type="EMBL" id="QKYT01000337">
    <property type="protein sequence ID" value="RIA86907.1"/>
    <property type="molecule type" value="Genomic_DNA"/>
</dbReference>
<protein>
    <submittedName>
        <fullName evidence="3">Uncharacterized protein</fullName>
    </submittedName>
</protein>
<feature type="region of interest" description="Disordered" evidence="2">
    <location>
        <begin position="55"/>
        <end position="88"/>
    </location>
</feature>
<dbReference type="Proteomes" id="UP000265703">
    <property type="component" value="Unassembled WGS sequence"/>
</dbReference>
<name>A0A397SSH9_9GLOM</name>
<feature type="coiled-coil region" evidence="1">
    <location>
        <begin position="95"/>
        <end position="122"/>
    </location>
</feature>
<evidence type="ECO:0000313" key="3">
    <source>
        <dbReference type="EMBL" id="RIA86907.1"/>
    </source>
</evidence>
<evidence type="ECO:0000313" key="4">
    <source>
        <dbReference type="Proteomes" id="UP000265703"/>
    </source>
</evidence>
<keyword evidence="1" id="KW-0175">Coiled coil</keyword>
<keyword evidence="4" id="KW-1185">Reference proteome</keyword>
<sequence length="129" mass="15457">MVKKDKEIDWVKFLLLKMGDCVIKQMCSKLKINNEKWKRDKSLIARNVQSNKCKARIQTKRSNTVKSVPVKHKQNMQSNNNKKKNKKTIVIDTDVKEDYCENDNYEEDNHNKENELALRLKELEYWEKI</sequence>
<accession>A0A397SSH9</accession>